<dbReference type="InterPro" id="IPR029058">
    <property type="entry name" value="AB_hydrolase_fold"/>
</dbReference>
<proteinExistence type="predicted"/>
<dbReference type="PANTHER" id="PTHR43329">
    <property type="entry name" value="EPOXIDE HYDROLASE"/>
    <property type="match status" value="1"/>
</dbReference>
<keyword evidence="4" id="KW-1185">Reference proteome</keyword>
<dbReference type="PRINTS" id="PR00111">
    <property type="entry name" value="ABHYDROLASE"/>
</dbReference>
<dbReference type="RefSeq" id="WP_349803693.1">
    <property type="nucleotide sequence ID" value="NZ_JBEGDP010000002.1"/>
</dbReference>
<dbReference type="PRINTS" id="PR00412">
    <property type="entry name" value="EPOXHYDRLASE"/>
</dbReference>
<dbReference type="Pfam" id="PF00561">
    <property type="entry name" value="Abhydrolase_1"/>
    <property type="match status" value="1"/>
</dbReference>
<accession>A0ABV1NUE9</accession>
<gene>
    <name evidence="3" type="ORF">V6R90_02455</name>
</gene>
<sequence>MSAFDASTTVVVDDPDHGPIELDVHLAGPADGVPVLLLHGFPQSARSWDRVVERLAGHGLRLVAPDQRGYSPGARPAAVAAYAVPRLVTDVLAVADALDTGPFHLVGHDWGASVAWALAARHPERLRTLTALSVPHLAAFGAALREDPEQQRRSAYIRVFREPGRGEASLLDDDARGLRALYGGAVAAPDVEAYVDLMRSGALTPALGWYRAMDGDLAATPPVTVPTTFLWGADDLATSPTAAHACGSHVRADYRFVALEGASHWTPDECPDQVASAVLDRVLDRVPSQAPQEDRDREA</sequence>
<organism evidence="3 4">
    <name type="scientific">Nocardioides kribbensis</name>
    <dbReference type="NCBI Taxonomy" id="305517"/>
    <lineage>
        <taxon>Bacteria</taxon>
        <taxon>Bacillati</taxon>
        <taxon>Actinomycetota</taxon>
        <taxon>Actinomycetes</taxon>
        <taxon>Propionibacteriales</taxon>
        <taxon>Nocardioidaceae</taxon>
        <taxon>Nocardioides</taxon>
    </lineage>
</organism>
<evidence type="ECO:0000313" key="4">
    <source>
        <dbReference type="Proteomes" id="UP001482520"/>
    </source>
</evidence>
<evidence type="ECO:0000313" key="3">
    <source>
        <dbReference type="EMBL" id="MEQ7846123.1"/>
    </source>
</evidence>
<evidence type="ECO:0000259" key="2">
    <source>
        <dbReference type="Pfam" id="PF00561"/>
    </source>
</evidence>
<dbReference type="InterPro" id="IPR000073">
    <property type="entry name" value="AB_hydrolase_1"/>
</dbReference>
<feature type="domain" description="AB hydrolase-1" evidence="2">
    <location>
        <begin position="34"/>
        <end position="266"/>
    </location>
</feature>
<dbReference type="EMBL" id="JBEGDP010000002">
    <property type="protein sequence ID" value="MEQ7846123.1"/>
    <property type="molecule type" value="Genomic_DNA"/>
</dbReference>
<reference evidence="3 4" key="1">
    <citation type="submission" date="2024-02" db="EMBL/GenBank/DDBJ databases">
        <title>Full genome sequence of Nocardioides kribbensis.</title>
        <authorList>
            <person name="Poletto B.L."/>
            <person name="Silva G."/>
            <person name="Galante D."/>
            <person name="Campos K.R."/>
            <person name="Santos M.B.N."/>
            <person name="Sacchi C.T."/>
        </authorList>
    </citation>
    <scope>NUCLEOTIDE SEQUENCE [LARGE SCALE GENOMIC DNA]</scope>
    <source>
        <strain evidence="3 4">O4R</strain>
    </source>
</reference>
<name>A0ABV1NUE9_9ACTN</name>
<dbReference type="Gene3D" id="3.40.50.1820">
    <property type="entry name" value="alpha/beta hydrolase"/>
    <property type="match status" value="1"/>
</dbReference>
<dbReference type="InterPro" id="IPR000639">
    <property type="entry name" value="Epox_hydrolase-like"/>
</dbReference>
<evidence type="ECO:0000256" key="1">
    <source>
        <dbReference type="ARBA" id="ARBA00022801"/>
    </source>
</evidence>
<dbReference type="SUPFAM" id="SSF53474">
    <property type="entry name" value="alpha/beta-Hydrolases"/>
    <property type="match status" value="1"/>
</dbReference>
<protein>
    <submittedName>
        <fullName evidence="3">Alpha/beta hydrolase</fullName>
    </submittedName>
</protein>
<dbReference type="GO" id="GO:0016787">
    <property type="term" value="F:hydrolase activity"/>
    <property type="evidence" value="ECO:0007669"/>
    <property type="project" value="UniProtKB-KW"/>
</dbReference>
<keyword evidence="1 3" id="KW-0378">Hydrolase</keyword>
<comment type="caution">
    <text evidence="3">The sequence shown here is derived from an EMBL/GenBank/DDBJ whole genome shotgun (WGS) entry which is preliminary data.</text>
</comment>
<dbReference type="Proteomes" id="UP001482520">
    <property type="component" value="Unassembled WGS sequence"/>
</dbReference>